<evidence type="ECO:0000256" key="1">
    <source>
        <dbReference type="SAM" id="MobiDB-lite"/>
    </source>
</evidence>
<feature type="compositionally biased region" description="Pro residues" evidence="1">
    <location>
        <begin position="46"/>
        <end position="55"/>
    </location>
</feature>
<name>A0A9N8MBJ4_9BASI</name>
<dbReference type="Proteomes" id="UP000836404">
    <property type="component" value="Unassembled WGS sequence"/>
</dbReference>
<evidence type="ECO:0000313" key="4">
    <source>
        <dbReference type="Proteomes" id="UP000836404"/>
    </source>
</evidence>
<sequence length="389" mass="42882">MPRGPTKRKRGKVYTGSEDGSGRARLASLRGIELQGKALVTRRANPLPPDSPPRPSRSRLPAANSFSAPADSTAELDADQDGGDPGWSAFDPSDVGDQWYADADDGLTEEAKAFRNWHELVPTLLNAYNALDSTNRSFKPVSTITCVCARNSPLTSVTLVVYAMEGRRKLSFASCVDHVASVLLSHRLFPASPIQPQAAFEMSMLRWYEALRKMSSIGAHNFALALWDTYQDDDPELQINEFMRRQLRFAASWLQTVRAYGTIAALHGTSPWSVPRPVLDEDDLILTLDDLIDTCPACFAKFKCTAGPHVDDTEERPHPDKPQLIVSLDAQVKAADPMAPKASGGFHDVTGVMGLCCRHDIPLENDTTTRWLFFKLYSQQLAQSCDTSE</sequence>
<protein>
    <recommendedName>
        <fullName evidence="2">CxC1-like cysteine cluster associated with KDZ transposases domain-containing protein</fullName>
    </recommendedName>
</protein>
<keyword evidence="4" id="KW-1185">Reference proteome</keyword>
<dbReference type="Pfam" id="PF18802">
    <property type="entry name" value="CxC1"/>
    <property type="match status" value="1"/>
</dbReference>
<dbReference type="EMBL" id="CAJHJF010002294">
    <property type="protein sequence ID" value="CAD6925047.1"/>
    <property type="molecule type" value="Genomic_DNA"/>
</dbReference>
<evidence type="ECO:0000313" key="3">
    <source>
        <dbReference type="EMBL" id="CAD6925047.1"/>
    </source>
</evidence>
<dbReference type="PANTHER" id="PTHR33096">
    <property type="entry name" value="CXC2 DOMAIN-CONTAINING PROTEIN"/>
    <property type="match status" value="1"/>
</dbReference>
<feature type="compositionally biased region" description="Basic residues" evidence="1">
    <location>
        <begin position="1"/>
        <end position="12"/>
    </location>
</feature>
<organism evidence="3 4">
    <name type="scientific">Tilletia laevis</name>
    <dbReference type="NCBI Taxonomy" id="157183"/>
    <lineage>
        <taxon>Eukaryota</taxon>
        <taxon>Fungi</taxon>
        <taxon>Dikarya</taxon>
        <taxon>Basidiomycota</taxon>
        <taxon>Ustilaginomycotina</taxon>
        <taxon>Exobasidiomycetes</taxon>
        <taxon>Tilletiales</taxon>
        <taxon>Tilletiaceae</taxon>
        <taxon>Tilletia</taxon>
    </lineage>
</organism>
<comment type="caution">
    <text evidence="3">The sequence shown here is derived from an EMBL/GenBank/DDBJ whole genome shotgun (WGS) entry which is preliminary data.</text>
</comment>
<dbReference type="InterPro" id="IPR041320">
    <property type="entry name" value="CxC1"/>
</dbReference>
<accession>A0A9N8MBJ4</accession>
<dbReference type="PANTHER" id="PTHR33096:SF1">
    <property type="entry name" value="CXC1-LIKE CYSTEINE CLUSTER ASSOCIATED WITH KDZ TRANSPOSASES DOMAIN-CONTAINING PROTEIN"/>
    <property type="match status" value="1"/>
</dbReference>
<reference evidence="3 4" key="1">
    <citation type="submission" date="2020-10" db="EMBL/GenBank/DDBJ databases">
        <authorList>
            <person name="Sedaghatjoo S."/>
        </authorList>
    </citation>
    <scope>NUCLEOTIDE SEQUENCE [LARGE SCALE GENOMIC DNA]</scope>
    <source>
        <strain evidence="3 4">LLFL</strain>
    </source>
</reference>
<feature type="region of interest" description="Disordered" evidence="1">
    <location>
        <begin position="1"/>
        <end position="89"/>
    </location>
</feature>
<feature type="domain" description="CxC1-like cysteine cluster associated with KDZ transposases" evidence="2">
    <location>
        <begin position="134"/>
        <end position="226"/>
    </location>
</feature>
<proteinExistence type="predicted"/>
<gene>
    <name evidence="3" type="ORF">JKILLFL_G4773</name>
</gene>
<dbReference type="AlphaFoldDB" id="A0A9N8MBJ4"/>
<evidence type="ECO:0000259" key="2">
    <source>
        <dbReference type="Pfam" id="PF18802"/>
    </source>
</evidence>